<keyword evidence="2" id="KW-1185">Reference proteome</keyword>
<dbReference type="Proteomes" id="UP000028194">
    <property type="component" value="Chromosome"/>
</dbReference>
<reference evidence="1 2" key="1">
    <citation type="journal article" date="2014" name="PLoS ONE">
        <title>Genome Sequence of Candidatus Nitrososphaera evergladensis from Group I.1b Enriched from Everglades Soil Reveals Novel Genomic Features of the Ammonia-Oxidizing Archaea.</title>
        <authorList>
            <person name="Zhalnina K.V."/>
            <person name="Dias R."/>
            <person name="Leonard M.T."/>
            <person name="Dorr de Quadros P."/>
            <person name="Camargo F.A."/>
            <person name="Drew J.C."/>
            <person name="Farmerie W.G."/>
            <person name="Daroub S.H."/>
            <person name="Triplett E.W."/>
        </authorList>
    </citation>
    <scope>NUCLEOTIDE SEQUENCE [LARGE SCALE GENOMIC DNA]</scope>
    <source>
        <strain evidence="1 2">SR1</strain>
    </source>
</reference>
<evidence type="ECO:0000313" key="1">
    <source>
        <dbReference type="EMBL" id="AIF82831.1"/>
    </source>
</evidence>
<evidence type="ECO:0000313" key="2">
    <source>
        <dbReference type="Proteomes" id="UP000028194"/>
    </source>
</evidence>
<protein>
    <submittedName>
        <fullName evidence="1">Uncharacterized protein</fullName>
    </submittedName>
</protein>
<dbReference type="HOGENOM" id="CLU_1727302_0_0_2"/>
<accession>A0A075MMZ0</accession>
<proteinExistence type="predicted"/>
<dbReference type="KEGG" id="nev:NTE_00753"/>
<organism evidence="1 2">
    <name type="scientific">Candidatus Nitrososphaera evergladensis SR1</name>
    <dbReference type="NCBI Taxonomy" id="1459636"/>
    <lineage>
        <taxon>Archaea</taxon>
        <taxon>Nitrososphaerota</taxon>
        <taxon>Nitrososphaeria</taxon>
        <taxon>Nitrososphaerales</taxon>
        <taxon>Nitrososphaeraceae</taxon>
        <taxon>Nitrososphaera</taxon>
    </lineage>
</organism>
<name>A0A075MMZ0_9ARCH</name>
<gene>
    <name evidence="1" type="ORF">NTE_00753</name>
</gene>
<dbReference type="EMBL" id="CP007174">
    <property type="protein sequence ID" value="AIF82831.1"/>
    <property type="molecule type" value="Genomic_DNA"/>
</dbReference>
<sequence>MKMIQLWTNLDETEFAIKLASDAIGFRASTSDTADYVKLIDEIHEMDDQQIDWPFMLGKWIASWKDGFRHSALQYGHRTQKSQKDTAHDTLAYFPASNIKQKRKRGKRRRKSRRRKLDVRCRFCNLMFYNDVERATHEKEWHANKLL</sequence>
<dbReference type="AlphaFoldDB" id="A0A075MMZ0"/>